<dbReference type="Proteomes" id="UP000183760">
    <property type="component" value="Unassembled WGS sequence"/>
</dbReference>
<protein>
    <submittedName>
        <fullName evidence="2">Uncharacterized protein</fullName>
    </submittedName>
</protein>
<dbReference type="EMBL" id="FOIB01000003">
    <property type="protein sequence ID" value="SET82321.1"/>
    <property type="molecule type" value="Genomic_DNA"/>
</dbReference>
<dbReference type="Proteomes" id="UP000321514">
    <property type="component" value="Unassembled WGS sequence"/>
</dbReference>
<organism evidence="2 5">
    <name type="scientific">Myxococcus fulvus</name>
    <dbReference type="NCBI Taxonomy" id="33"/>
    <lineage>
        <taxon>Bacteria</taxon>
        <taxon>Pseudomonadati</taxon>
        <taxon>Myxococcota</taxon>
        <taxon>Myxococcia</taxon>
        <taxon>Myxococcales</taxon>
        <taxon>Cystobacterineae</taxon>
        <taxon>Myxococcaceae</taxon>
        <taxon>Myxococcus</taxon>
    </lineage>
</organism>
<sequence length="505" mass="54299">MTARIDGKPRPHVGNTQKKEEPSSVMVRTLSGNSVVERARQKGVVDAFQGARLSERSLASLGNPTALAKQEDSCPVPVLTPAEEAQARRAIEEATGSANPEAIAEWLRAHPDPAEQAAFMDMLFDYGPTVGNILDNADDLSPEDQQLLSDALDEAYRRGDVTLEELKEAVGSYGNGTWSGESHEVLAKIIAGTGNPDLINAYVERELEIMQAENVEDPARAVAIATALASLPPDELQKFLERNPEVVSLMLKNLEEPIARMGTGSYEALGKLLDAAGAIQPPTPQSLQVFMDSIPYLGENEASRAAAARFFTSNADAILASVADSSGAISSQSAGKLAEFFTRTLFTDPSFEGQDALHTFVVRKLGEMQKRLETEATANPPSQDAQRLARAMGSLVGAIEGGFMLAVEELDARNEATEGLVGLIFKAKDLLPDVSLPVIGSVRDLTLDQIQEWVTDALKEHPDDPKDAIPFHLLFGEAISNPLLATIYETARGTALDNRELGLDD</sequence>
<feature type="region of interest" description="Disordered" evidence="1">
    <location>
        <begin position="1"/>
        <end position="27"/>
    </location>
</feature>
<reference evidence="2 5" key="2">
    <citation type="submission" date="2019-07" db="EMBL/GenBank/DDBJ databases">
        <title>Whole genome shotgun sequence of Myxococcus fulvus NBRC 100333.</title>
        <authorList>
            <person name="Hosoyama A."/>
            <person name="Uohara A."/>
            <person name="Ohji S."/>
            <person name="Ichikawa N."/>
        </authorList>
    </citation>
    <scope>NUCLEOTIDE SEQUENCE [LARGE SCALE GENOMIC DNA]</scope>
    <source>
        <strain evidence="2 5">NBRC 100333</strain>
    </source>
</reference>
<reference evidence="3 4" key="1">
    <citation type="submission" date="2016-10" db="EMBL/GenBank/DDBJ databases">
        <authorList>
            <person name="Varghese N."/>
            <person name="Submissions S."/>
        </authorList>
    </citation>
    <scope>NUCLEOTIDE SEQUENCE [LARGE SCALE GENOMIC DNA]</scope>
    <source>
        <strain evidence="3 4">DSM 16525</strain>
    </source>
</reference>
<dbReference type="AlphaFoldDB" id="A0A511T8E3"/>
<evidence type="ECO:0000313" key="3">
    <source>
        <dbReference type="EMBL" id="SET82321.1"/>
    </source>
</evidence>
<evidence type="ECO:0000313" key="4">
    <source>
        <dbReference type="Proteomes" id="UP000183760"/>
    </source>
</evidence>
<proteinExistence type="predicted"/>
<name>A0A511T8E3_MYXFU</name>
<keyword evidence="4" id="KW-1185">Reference proteome</keyword>
<dbReference type="EMBL" id="BJXR01000039">
    <property type="protein sequence ID" value="GEN10451.1"/>
    <property type="molecule type" value="Genomic_DNA"/>
</dbReference>
<accession>A0A511T8E3</accession>
<dbReference type="OrthoDB" id="5380992at2"/>
<comment type="caution">
    <text evidence="2">The sequence shown here is derived from an EMBL/GenBank/DDBJ whole genome shotgun (WGS) entry which is preliminary data.</text>
</comment>
<evidence type="ECO:0000256" key="1">
    <source>
        <dbReference type="SAM" id="MobiDB-lite"/>
    </source>
</evidence>
<gene>
    <name evidence="2" type="ORF">MFU01_54880</name>
    <name evidence="3" type="ORF">SAMN05443572_103379</name>
</gene>
<evidence type="ECO:0000313" key="5">
    <source>
        <dbReference type="Proteomes" id="UP000321514"/>
    </source>
</evidence>
<evidence type="ECO:0000313" key="2">
    <source>
        <dbReference type="EMBL" id="GEN10451.1"/>
    </source>
</evidence>
<dbReference type="RefSeq" id="WP_074952333.1">
    <property type="nucleotide sequence ID" value="NZ_BJXR01000039.1"/>
</dbReference>